<accession>A0A2U2PEV5</accession>
<evidence type="ECO:0000313" key="7">
    <source>
        <dbReference type="Proteomes" id="UP000245647"/>
    </source>
</evidence>
<organism evidence="6 7">
    <name type="scientific">Pararcticibacter amylolyticus</name>
    <dbReference type="NCBI Taxonomy" id="2173175"/>
    <lineage>
        <taxon>Bacteria</taxon>
        <taxon>Pseudomonadati</taxon>
        <taxon>Bacteroidota</taxon>
        <taxon>Sphingobacteriia</taxon>
        <taxon>Sphingobacteriales</taxon>
        <taxon>Sphingobacteriaceae</taxon>
        <taxon>Pararcticibacter</taxon>
    </lineage>
</organism>
<protein>
    <submittedName>
        <fullName evidence="6">Transmembrane glycosyltransferase</fullName>
    </submittedName>
</protein>
<evidence type="ECO:0000256" key="2">
    <source>
        <dbReference type="ARBA" id="ARBA00022676"/>
    </source>
</evidence>
<proteinExistence type="inferred from homology"/>
<dbReference type="SUPFAM" id="SSF53448">
    <property type="entry name" value="Nucleotide-diphospho-sugar transferases"/>
    <property type="match status" value="1"/>
</dbReference>
<dbReference type="AlphaFoldDB" id="A0A2U2PEV5"/>
<dbReference type="Proteomes" id="UP000245647">
    <property type="component" value="Unassembled WGS sequence"/>
</dbReference>
<dbReference type="Gene3D" id="3.90.550.10">
    <property type="entry name" value="Spore Coat Polysaccharide Biosynthesis Protein SpsA, Chain A"/>
    <property type="match status" value="1"/>
</dbReference>
<dbReference type="Pfam" id="PF00535">
    <property type="entry name" value="Glycos_transf_2"/>
    <property type="match status" value="1"/>
</dbReference>
<reference evidence="6 7" key="1">
    <citation type="submission" date="2018-04" db="EMBL/GenBank/DDBJ databases">
        <title>Pedobacter chongqingensis sp. nov., isolated from a rottenly hemp rope.</title>
        <authorList>
            <person name="Cai Y."/>
        </authorList>
    </citation>
    <scope>NUCLEOTIDE SEQUENCE [LARGE SCALE GENOMIC DNA]</scope>
    <source>
        <strain evidence="6 7">FJ4-8</strain>
    </source>
</reference>
<evidence type="ECO:0000313" key="6">
    <source>
        <dbReference type="EMBL" id="PWG79862.1"/>
    </source>
</evidence>
<dbReference type="PANTHER" id="PTHR43630">
    <property type="entry name" value="POLY-BETA-1,6-N-ACETYL-D-GLUCOSAMINE SYNTHASE"/>
    <property type="match status" value="1"/>
</dbReference>
<keyword evidence="4" id="KW-1133">Transmembrane helix</keyword>
<keyword evidence="4" id="KW-0472">Membrane</keyword>
<dbReference type="InterPro" id="IPR029044">
    <property type="entry name" value="Nucleotide-diphossugar_trans"/>
</dbReference>
<keyword evidence="3 6" id="KW-0808">Transferase</keyword>
<evidence type="ECO:0000259" key="5">
    <source>
        <dbReference type="Pfam" id="PF00535"/>
    </source>
</evidence>
<dbReference type="OrthoDB" id="9800276at2"/>
<feature type="transmembrane region" description="Helical" evidence="4">
    <location>
        <begin position="335"/>
        <end position="356"/>
    </location>
</feature>
<keyword evidence="2" id="KW-0328">Glycosyltransferase</keyword>
<gene>
    <name evidence="6" type="ORF">DDR33_15090</name>
</gene>
<feature type="transmembrane region" description="Helical" evidence="4">
    <location>
        <begin position="303"/>
        <end position="323"/>
    </location>
</feature>
<dbReference type="PANTHER" id="PTHR43630:SF1">
    <property type="entry name" value="POLY-BETA-1,6-N-ACETYL-D-GLUCOSAMINE SYNTHASE"/>
    <property type="match status" value="1"/>
</dbReference>
<name>A0A2U2PEV5_9SPHI</name>
<evidence type="ECO:0000256" key="3">
    <source>
        <dbReference type="ARBA" id="ARBA00022679"/>
    </source>
</evidence>
<feature type="domain" description="Glycosyltransferase 2-like" evidence="5">
    <location>
        <begin position="39"/>
        <end position="177"/>
    </location>
</feature>
<dbReference type="InterPro" id="IPR001173">
    <property type="entry name" value="Glyco_trans_2-like"/>
</dbReference>
<comment type="similarity">
    <text evidence="1">Belongs to the glycosyltransferase 2 family.</text>
</comment>
<keyword evidence="7" id="KW-1185">Reference proteome</keyword>
<feature type="transmembrane region" description="Helical" evidence="4">
    <location>
        <begin position="276"/>
        <end position="298"/>
    </location>
</feature>
<keyword evidence="4 6" id="KW-0812">Transmembrane</keyword>
<evidence type="ECO:0000256" key="1">
    <source>
        <dbReference type="ARBA" id="ARBA00006739"/>
    </source>
</evidence>
<sequence>MLFQVAFLIHVYFIIFRHARLRSYKETPAGDVPVAHPVSVIICARNEEKNLEKNLPLVLDQDYSEFEVVVVNDCSSDDTDMLLRRYSASYPNLKVVTINEHARFKHGKKFAVTLGIKAASHEYLLFTDADCFPASRDWIRLMQQHFSGQTEIVLGYSPYIKKGGFLNALIRLETFYTAVNYLSFALCGRPYMGVGRNMSYRKSLFFRNKGFASHIHIPSGDDDLFVNQNATEDNTSIEINAGSQVWSEPKTTFASYWKQKIRHMGAGKAYKSSDKWLLTIQGGAGILFYLLLIVLIILKAQWWLLLGIYLLRLLIQTIVYYPVMKKLSCKDLMWWFPALDLSYNFFTIVLSIVSLFKKKIKWK</sequence>
<dbReference type="EMBL" id="QEAS01000012">
    <property type="protein sequence ID" value="PWG79862.1"/>
    <property type="molecule type" value="Genomic_DNA"/>
</dbReference>
<evidence type="ECO:0000256" key="4">
    <source>
        <dbReference type="SAM" id="Phobius"/>
    </source>
</evidence>
<dbReference type="GO" id="GO:0016757">
    <property type="term" value="F:glycosyltransferase activity"/>
    <property type="evidence" value="ECO:0007669"/>
    <property type="project" value="UniProtKB-KW"/>
</dbReference>
<comment type="caution">
    <text evidence="6">The sequence shown here is derived from an EMBL/GenBank/DDBJ whole genome shotgun (WGS) entry which is preliminary data.</text>
</comment>